<dbReference type="EMBL" id="CH479201">
    <property type="protein sequence ID" value="EDW29977.1"/>
    <property type="molecule type" value="Genomic_DNA"/>
</dbReference>
<keyword evidence="2" id="KW-0812">Transmembrane</keyword>
<keyword evidence="4" id="KW-1185">Reference proteome</keyword>
<feature type="compositionally biased region" description="Basic residues" evidence="1">
    <location>
        <begin position="52"/>
        <end position="61"/>
    </location>
</feature>
<sequence length="75" mass="8579">MDSYKTSLVAIGDYAGKVLAMVQEHSTTLEWGAAVIFLICILFVLMSRRGRNQKPMPRHRYNLRDTPARKARQSL</sequence>
<keyword evidence="2" id="KW-0472">Membrane</keyword>
<evidence type="ECO:0000313" key="4">
    <source>
        <dbReference type="Proteomes" id="UP000008744"/>
    </source>
</evidence>
<dbReference type="AlphaFoldDB" id="B4H0R2"/>
<feature type="region of interest" description="Disordered" evidence="1">
    <location>
        <begin position="52"/>
        <end position="75"/>
    </location>
</feature>
<proteinExistence type="predicted"/>
<dbReference type="OMA" id="HSTTLEW"/>
<dbReference type="Proteomes" id="UP000008744">
    <property type="component" value="Unassembled WGS sequence"/>
</dbReference>
<evidence type="ECO:0000256" key="1">
    <source>
        <dbReference type="SAM" id="MobiDB-lite"/>
    </source>
</evidence>
<accession>B4H0R2</accession>
<reference evidence="3 4" key="1">
    <citation type="journal article" date="2007" name="Nature">
        <title>Evolution of genes and genomes on the Drosophila phylogeny.</title>
        <authorList>
            <consortium name="Drosophila 12 Genomes Consortium"/>
            <person name="Clark A.G."/>
            <person name="Eisen M.B."/>
            <person name="Smith D.R."/>
            <person name="Bergman C.M."/>
            <person name="Oliver B."/>
            <person name="Markow T.A."/>
            <person name="Kaufman T.C."/>
            <person name="Kellis M."/>
            <person name="Gelbart W."/>
            <person name="Iyer V.N."/>
            <person name="Pollard D.A."/>
            <person name="Sackton T.B."/>
            <person name="Larracuente A.M."/>
            <person name="Singh N.D."/>
            <person name="Abad J.P."/>
            <person name="Abt D.N."/>
            <person name="Adryan B."/>
            <person name="Aguade M."/>
            <person name="Akashi H."/>
            <person name="Anderson W.W."/>
            <person name="Aquadro C.F."/>
            <person name="Ardell D.H."/>
            <person name="Arguello R."/>
            <person name="Artieri C.G."/>
            <person name="Barbash D.A."/>
            <person name="Barker D."/>
            <person name="Barsanti P."/>
            <person name="Batterham P."/>
            <person name="Batzoglou S."/>
            <person name="Begun D."/>
            <person name="Bhutkar A."/>
            <person name="Blanco E."/>
            <person name="Bosak S.A."/>
            <person name="Bradley R.K."/>
            <person name="Brand A.D."/>
            <person name="Brent M.R."/>
            <person name="Brooks A.N."/>
            <person name="Brown R.H."/>
            <person name="Butlin R.K."/>
            <person name="Caggese C."/>
            <person name="Calvi B.R."/>
            <person name="Bernardo de Carvalho A."/>
            <person name="Caspi A."/>
            <person name="Castrezana S."/>
            <person name="Celniker S.E."/>
            <person name="Chang J.L."/>
            <person name="Chapple C."/>
            <person name="Chatterji S."/>
            <person name="Chinwalla A."/>
            <person name="Civetta A."/>
            <person name="Clifton S.W."/>
            <person name="Comeron J.M."/>
            <person name="Costello J.C."/>
            <person name="Coyne J.A."/>
            <person name="Daub J."/>
            <person name="David R.G."/>
            <person name="Delcher A.L."/>
            <person name="Delehaunty K."/>
            <person name="Do C.B."/>
            <person name="Ebling H."/>
            <person name="Edwards K."/>
            <person name="Eickbush T."/>
            <person name="Evans J.D."/>
            <person name="Filipski A."/>
            <person name="Findeiss S."/>
            <person name="Freyhult E."/>
            <person name="Fulton L."/>
            <person name="Fulton R."/>
            <person name="Garcia A.C."/>
            <person name="Gardiner A."/>
            <person name="Garfield D.A."/>
            <person name="Garvin B.E."/>
            <person name="Gibson G."/>
            <person name="Gilbert D."/>
            <person name="Gnerre S."/>
            <person name="Godfrey J."/>
            <person name="Good R."/>
            <person name="Gotea V."/>
            <person name="Gravely B."/>
            <person name="Greenberg A.J."/>
            <person name="Griffiths-Jones S."/>
            <person name="Gross S."/>
            <person name="Guigo R."/>
            <person name="Gustafson E.A."/>
            <person name="Haerty W."/>
            <person name="Hahn M.W."/>
            <person name="Halligan D.L."/>
            <person name="Halpern A.L."/>
            <person name="Halter G.M."/>
            <person name="Han M.V."/>
            <person name="Heger A."/>
            <person name="Hillier L."/>
            <person name="Hinrichs A.S."/>
            <person name="Holmes I."/>
            <person name="Hoskins R.A."/>
            <person name="Hubisz M.J."/>
            <person name="Hultmark D."/>
            <person name="Huntley M.A."/>
            <person name="Jaffe D.B."/>
            <person name="Jagadeeshan S."/>
            <person name="Jeck W.R."/>
            <person name="Johnson J."/>
            <person name="Jones C.D."/>
            <person name="Jordan W.C."/>
            <person name="Karpen G.H."/>
            <person name="Kataoka E."/>
            <person name="Keightley P.D."/>
            <person name="Kheradpour P."/>
            <person name="Kirkness E.F."/>
            <person name="Koerich L.B."/>
            <person name="Kristiansen K."/>
            <person name="Kudrna D."/>
            <person name="Kulathinal R.J."/>
            <person name="Kumar S."/>
            <person name="Kwok R."/>
            <person name="Lander E."/>
            <person name="Langley C.H."/>
            <person name="Lapoint R."/>
            <person name="Lazzaro B.P."/>
            <person name="Lee S.J."/>
            <person name="Levesque L."/>
            <person name="Li R."/>
            <person name="Lin C.F."/>
            <person name="Lin M.F."/>
            <person name="Lindblad-Toh K."/>
            <person name="Llopart A."/>
            <person name="Long M."/>
            <person name="Low L."/>
            <person name="Lozovsky E."/>
            <person name="Lu J."/>
            <person name="Luo M."/>
            <person name="Machado C.A."/>
            <person name="Makalowski W."/>
            <person name="Marzo M."/>
            <person name="Matsuda M."/>
            <person name="Matzkin L."/>
            <person name="McAllister B."/>
            <person name="McBride C.S."/>
            <person name="McKernan B."/>
            <person name="McKernan K."/>
            <person name="Mendez-Lago M."/>
            <person name="Minx P."/>
            <person name="Mollenhauer M.U."/>
            <person name="Montooth K."/>
            <person name="Mount S.M."/>
            <person name="Mu X."/>
            <person name="Myers E."/>
            <person name="Negre B."/>
            <person name="Newfeld S."/>
            <person name="Nielsen R."/>
            <person name="Noor M.A."/>
            <person name="O'Grady P."/>
            <person name="Pachter L."/>
            <person name="Papaceit M."/>
            <person name="Parisi M.J."/>
            <person name="Parisi M."/>
            <person name="Parts L."/>
            <person name="Pedersen J.S."/>
            <person name="Pesole G."/>
            <person name="Phillippy A.M."/>
            <person name="Ponting C.P."/>
            <person name="Pop M."/>
            <person name="Porcelli D."/>
            <person name="Powell J.R."/>
            <person name="Prohaska S."/>
            <person name="Pruitt K."/>
            <person name="Puig M."/>
            <person name="Quesneville H."/>
            <person name="Ram K.R."/>
            <person name="Rand D."/>
            <person name="Rasmussen M.D."/>
            <person name="Reed L.K."/>
            <person name="Reenan R."/>
            <person name="Reily A."/>
            <person name="Remington K.A."/>
            <person name="Rieger T.T."/>
            <person name="Ritchie M.G."/>
            <person name="Robin C."/>
            <person name="Rogers Y.H."/>
            <person name="Rohde C."/>
            <person name="Rozas J."/>
            <person name="Rubenfield M.J."/>
            <person name="Ruiz A."/>
            <person name="Russo S."/>
            <person name="Salzberg S.L."/>
            <person name="Sanchez-Gracia A."/>
            <person name="Saranga D.J."/>
            <person name="Sato H."/>
            <person name="Schaeffer S.W."/>
            <person name="Schatz M.C."/>
            <person name="Schlenke T."/>
            <person name="Schwartz R."/>
            <person name="Segarra C."/>
            <person name="Singh R.S."/>
            <person name="Sirot L."/>
            <person name="Sirota M."/>
            <person name="Sisneros N.B."/>
            <person name="Smith C.D."/>
            <person name="Smith T.F."/>
            <person name="Spieth J."/>
            <person name="Stage D.E."/>
            <person name="Stark A."/>
            <person name="Stephan W."/>
            <person name="Strausberg R.L."/>
            <person name="Strempel S."/>
            <person name="Sturgill D."/>
            <person name="Sutton G."/>
            <person name="Sutton G.G."/>
            <person name="Tao W."/>
            <person name="Teichmann S."/>
            <person name="Tobari Y.N."/>
            <person name="Tomimura Y."/>
            <person name="Tsolas J.M."/>
            <person name="Valente V.L."/>
            <person name="Venter E."/>
            <person name="Venter J.C."/>
            <person name="Vicario S."/>
            <person name="Vieira F.G."/>
            <person name="Vilella A.J."/>
            <person name="Villasante A."/>
            <person name="Walenz B."/>
            <person name="Wang J."/>
            <person name="Wasserman M."/>
            <person name="Watts T."/>
            <person name="Wilson D."/>
            <person name="Wilson R.K."/>
            <person name="Wing R.A."/>
            <person name="Wolfner M.F."/>
            <person name="Wong A."/>
            <person name="Wong G.K."/>
            <person name="Wu C.I."/>
            <person name="Wu G."/>
            <person name="Yamamoto D."/>
            <person name="Yang H.P."/>
            <person name="Yang S.P."/>
            <person name="Yorke J.A."/>
            <person name="Yoshida K."/>
            <person name="Zdobnov E."/>
            <person name="Zhang P."/>
            <person name="Zhang Y."/>
            <person name="Zimin A.V."/>
            <person name="Baldwin J."/>
            <person name="Abdouelleil A."/>
            <person name="Abdulkadir J."/>
            <person name="Abebe A."/>
            <person name="Abera B."/>
            <person name="Abreu J."/>
            <person name="Acer S.C."/>
            <person name="Aftuck L."/>
            <person name="Alexander A."/>
            <person name="An P."/>
            <person name="Anderson E."/>
            <person name="Anderson S."/>
            <person name="Arachi H."/>
            <person name="Azer M."/>
            <person name="Bachantsang P."/>
            <person name="Barry A."/>
            <person name="Bayul T."/>
            <person name="Berlin A."/>
            <person name="Bessette D."/>
            <person name="Bloom T."/>
            <person name="Blye J."/>
            <person name="Boguslavskiy L."/>
            <person name="Bonnet C."/>
            <person name="Boukhgalter B."/>
            <person name="Bourzgui I."/>
            <person name="Brown A."/>
            <person name="Cahill P."/>
            <person name="Channer S."/>
            <person name="Cheshatsang Y."/>
            <person name="Chuda L."/>
            <person name="Citroen M."/>
            <person name="Collymore A."/>
            <person name="Cooke P."/>
            <person name="Costello M."/>
            <person name="D'Aco K."/>
            <person name="Daza R."/>
            <person name="De Haan G."/>
            <person name="DeGray S."/>
            <person name="DeMaso C."/>
            <person name="Dhargay N."/>
            <person name="Dooley K."/>
            <person name="Dooley E."/>
            <person name="Doricent M."/>
            <person name="Dorje P."/>
            <person name="Dorjee K."/>
            <person name="Dupes A."/>
            <person name="Elong R."/>
            <person name="Falk J."/>
            <person name="Farina A."/>
            <person name="Faro S."/>
            <person name="Ferguson D."/>
            <person name="Fisher S."/>
            <person name="Foley C.D."/>
            <person name="Franke A."/>
            <person name="Friedrich D."/>
            <person name="Gadbois L."/>
            <person name="Gearin G."/>
            <person name="Gearin C.R."/>
            <person name="Giannoukos G."/>
            <person name="Goode T."/>
            <person name="Graham J."/>
            <person name="Grandbois E."/>
            <person name="Grewal S."/>
            <person name="Gyaltsen K."/>
            <person name="Hafez N."/>
            <person name="Hagos B."/>
            <person name="Hall J."/>
            <person name="Henson C."/>
            <person name="Hollinger A."/>
            <person name="Honan T."/>
            <person name="Huard M.D."/>
            <person name="Hughes L."/>
            <person name="Hurhula B."/>
            <person name="Husby M.E."/>
            <person name="Kamat A."/>
            <person name="Kanga B."/>
            <person name="Kashin S."/>
            <person name="Khazanovich D."/>
            <person name="Kisner P."/>
            <person name="Lance K."/>
            <person name="Lara M."/>
            <person name="Lee W."/>
            <person name="Lennon N."/>
            <person name="Letendre F."/>
            <person name="LeVine R."/>
            <person name="Lipovsky A."/>
            <person name="Liu X."/>
            <person name="Liu J."/>
            <person name="Liu S."/>
            <person name="Lokyitsang T."/>
            <person name="Lokyitsang Y."/>
            <person name="Lubonja R."/>
            <person name="Lui A."/>
            <person name="MacDonald P."/>
            <person name="Magnisalis V."/>
            <person name="Maru K."/>
            <person name="Matthews C."/>
            <person name="McCusker W."/>
            <person name="McDonough S."/>
            <person name="Mehta T."/>
            <person name="Meldrim J."/>
            <person name="Meneus L."/>
            <person name="Mihai O."/>
            <person name="Mihalev A."/>
            <person name="Mihova T."/>
            <person name="Mittelman R."/>
            <person name="Mlenga V."/>
            <person name="Montmayeur A."/>
            <person name="Mulrain L."/>
            <person name="Navidi A."/>
            <person name="Naylor J."/>
            <person name="Negash T."/>
            <person name="Nguyen T."/>
            <person name="Nguyen N."/>
            <person name="Nicol R."/>
            <person name="Norbu C."/>
            <person name="Norbu N."/>
            <person name="Novod N."/>
            <person name="O'Neill B."/>
            <person name="Osman S."/>
            <person name="Markiewicz E."/>
            <person name="Oyono O.L."/>
            <person name="Patti C."/>
            <person name="Phunkhang P."/>
            <person name="Pierre F."/>
            <person name="Priest M."/>
            <person name="Raghuraman S."/>
            <person name="Rege F."/>
            <person name="Reyes R."/>
            <person name="Rise C."/>
            <person name="Rogov P."/>
            <person name="Ross K."/>
            <person name="Ryan E."/>
            <person name="Settipalli S."/>
            <person name="Shea T."/>
            <person name="Sherpa N."/>
            <person name="Shi L."/>
            <person name="Shih D."/>
            <person name="Sparrow T."/>
            <person name="Spaulding J."/>
            <person name="Stalker J."/>
            <person name="Stange-Thomann N."/>
            <person name="Stavropoulos S."/>
            <person name="Stone C."/>
            <person name="Strader C."/>
            <person name="Tesfaye S."/>
            <person name="Thomson T."/>
            <person name="Thoulutsang Y."/>
            <person name="Thoulutsang D."/>
            <person name="Topham K."/>
            <person name="Topping I."/>
            <person name="Tsamla T."/>
            <person name="Vassiliev H."/>
            <person name="Vo A."/>
            <person name="Wangchuk T."/>
            <person name="Wangdi T."/>
            <person name="Weiand M."/>
            <person name="Wilkinson J."/>
            <person name="Wilson A."/>
            <person name="Yadav S."/>
            <person name="Young G."/>
            <person name="Yu Q."/>
            <person name="Zembek L."/>
            <person name="Zhong D."/>
            <person name="Zimmer A."/>
            <person name="Zwirko Z."/>
            <person name="Jaffe D.B."/>
            <person name="Alvarez P."/>
            <person name="Brockman W."/>
            <person name="Butler J."/>
            <person name="Chin C."/>
            <person name="Gnerre S."/>
            <person name="Grabherr M."/>
            <person name="Kleber M."/>
            <person name="Mauceli E."/>
            <person name="MacCallum I."/>
        </authorList>
    </citation>
    <scope>NUCLEOTIDE SEQUENCE [LARGE SCALE GENOMIC DNA]</scope>
    <source>
        <strain evidence="4">MSH-3 / Tucson 14011-0111.49</strain>
    </source>
</reference>
<dbReference type="HOGENOM" id="CLU_2673713_0_0_1"/>
<name>B4H0R2_DROPE</name>
<evidence type="ECO:0000313" key="3">
    <source>
        <dbReference type="EMBL" id="EDW29977.1"/>
    </source>
</evidence>
<evidence type="ECO:0000256" key="2">
    <source>
        <dbReference type="SAM" id="Phobius"/>
    </source>
</evidence>
<keyword evidence="2" id="KW-1133">Transmembrane helix</keyword>
<protein>
    <submittedName>
        <fullName evidence="3">GL15804</fullName>
    </submittedName>
</protein>
<feature type="transmembrane region" description="Helical" evidence="2">
    <location>
        <begin position="28"/>
        <end position="46"/>
    </location>
</feature>
<organism evidence="4">
    <name type="scientific">Drosophila persimilis</name>
    <name type="common">Fruit fly</name>
    <dbReference type="NCBI Taxonomy" id="7234"/>
    <lineage>
        <taxon>Eukaryota</taxon>
        <taxon>Metazoa</taxon>
        <taxon>Ecdysozoa</taxon>
        <taxon>Arthropoda</taxon>
        <taxon>Hexapoda</taxon>
        <taxon>Insecta</taxon>
        <taxon>Pterygota</taxon>
        <taxon>Neoptera</taxon>
        <taxon>Endopterygota</taxon>
        <taxon>Diptera</taxon>
        <taxon>Brachycera</taxon>
        <taxon>Muscomorpha</taxon>
        <taxon>Ephydroidea</taxon>
        <taxon>Drosophilidae</taxon>
        <taxon>Drosophila</taxon>
        <taxon>Sophophora</taxon>
    </lineage>
</organism>
<gene>
    <name evidence="3" type="primary">Dper\GL15804</name>
    <name evidence="3" type="ORF">Dper_GL15804</name>
</gene>